<proteinExistence type="predicted"/>
<feature type="compositionally biased region" description="Polar residues" evidence="1">
    <location>
        <begin position="1083"/>
        <end position="1103"/>
    </location>
</feature>
<feature type="domain" description="DUF11" evidence="3">
    <location>
        <begin position="1120"/>
        <end position="1227"/>
    </location>
</feature>
<dbReference type="Gene3D" id="2.120.10.30">
    <property type="entry name" value="TolB, C-terminal domain"/>
    <property type="match status" value="3"/>
</dbReference>
<evidence type="ECO:0000256" key="2">
    <source>
        <dbReference type="SAM" id="SignalP"/>
    </source>
</evidence>
<name>A0ABZ0LQB5_9ACTN</name>
<evidence type="ECO:0000256" key="1">
    <source>
        <dbReference type="SAM" id="MobiDB-lite"/>
    </source>
</evidence>
<dbReference type="Pfam" id="PF07676">
    <property type="entry name" value="PD40"/>
    <property type="match status" value="5"/>
</dbReference>
<feature type="domain" description="DUF11" evidence="3">
    <location>
        <begin position="879"/>
        <end position="985"/>
    </location>
</feature>
<evidence type="ECO:0000313" key="4">
    <source>
        <dbReference type="EMBL" id="WOX21480.1"/>
    </source>
</evidence>
<dbReference type="Pfam" id="PF01345">
    <property type="entry name" value="DUF11"/>
    <property type="match status" value="4"/>
</dbReference>
<gene>
    <name evidence="4" type="ORF">R2D22_08750</name>
</gene>
<keyword evidence="5" id="KW-1185">Reference proteome</keyword>
<feature type="region of interest" description="Disordered" evidence="1">
    <location>
        <begin position="453"/>
        <end position="491"/>
    </location>
</feature>
<dbReference type="InterPro" id="IPR013783">
    <property type="entry name" value="Ig-like_fold"/>
</dbReference>
<dbReference type="InterPro" id="IPR011042">
    <property type="entry name" value="6-blade_b-propeller_TolB-like"/>
</dbReference>
<dbReference type="EMBL" id="CP137573">
    <property type="protein sequence ID" value="WOX21480.1"/>
    <property type="molecule type" value="Genomic_DNA"/>
</dbReference>
<feature type="domain" description="DUF11" evidence="3">
    <location>
        <begin position="997"/>
        <end position="1101"/>
    </location>
</feature>
<dbReference type="SUPFAM" id="SSF75011">
    <property type="entry name" value="3-carboxy-cis,cis-mucoante lactonizing enzyme"/>
    <property type="match status" value="1"/>
</dbReference>
<feature type="compositionally biased region" description="Polar residues" evidence="1">
    <location>
        <begin position="742"/>
        <end position="752"/>
    </location>
</feature>
<dbReference type="PANTHER" id="PTHR35902">
    <property type="entry name" value="S-LAYER DOMAIN-LIKE PROTEIN-RELATED"/>
    <property type="match status" value="1"/>
</dbReference>
<sequence>MRGRRGLGLLLAMVLVGTVPAVGPAVTAAEPPPARAAADEPAPDPGRIAYVGDGPHRSVATVGPRGALTPLLPAGTAGNDCQASARGDDLVWVSDRDGTGEGLFRRTGDGPVTLVLARQGVRIADPVLSPDRQWIAFVSWENDGGDGSYSSRDRCDASRGRSGEGESEPSVWVVRTDGTGLREAVEDADWADWSPDGTEFVFTRDERAYRTTVAAGGAEVPVSYGESPAAKPVWEPAHQGGGDRIAYITRIVDRRRQALVVVPAAGRGAVPEQQLAVGEAYASSARHAAAWSPDGGKIVFLNDEPYLVDPAQPCDCKGTPLFDPEAVVLYETESVGWYTPAGGGPVVMVSGKDPEEFDIERQRAAVPLERLELRAAQGEESALTGPAYAPDGQRMAFVRITGQPESPDTEQILIGQELGLAGAVPLRYEGMGEGEYQQRPAWSPDGTRLAFARRARPSSDNPQPRSEIAVVDVSRGPQDGRLLHTVPGRSQPGYLCLSDDRDPAWSPDGGTLAFSRWSVCWGEIGLVPDTSRNDGGRTRDGGTVPGDGGGTSDGGTPPGGGASSSGGDGSSTSDGSALPEGDSRDRHIWTAPARSGGGAQFDVSAAQCGEADCRVVDVRPAYRPGVGSIAFVRQTAVPVDGPGLLAAPPSGYEGPRMVLDVHGDGTACRALLPFGNQCPLTVPGPDGEELPYDEPDNPAWSPDGTRLAVDVRVSGWDGVRDRRIRVLDPADGRGETLPGKLSNGQQEPTWKPSSDLRVSLTTDDSPLMLGDTGTVVLVVRNQGVADSPRTRVRVKLPPGLESVGPSDPAGACAADPSDALQLVCEVGVLRSGTQTRITLGVKGLAPGEQKIEATAEGGLTDHRPQDNSTSLVVRVVVPDLAVTATATPPVVEIHERSTVEFTVRNAGTATAENAVLRLTVPPGLTLVSGTPCPAAGCALGTVAAGAEKKITLVYTAENAFSGTIEGRVESTTRDENPDNDRAAVDLTVVDPRLPDPAVTVTATPARVPTGAPSTVVYTVRNLGDATARSVLLTPVLAPGLTVVTATPACPATGCALGDLAPGATVTVTRVVTANAPLRGTIAGTVTTPGADSDPTNNSASTPLTVDKRPQRPPARSADPSVSVTAGPRTAYSGGRITAEVTVLGGGAVTATGLTLKVVTPPGLRLVSATRPPCLAAAGCGLANLAPGARTTVRLELAADRALTGAVTATVATTGSDGNPANNTASAALTVREPRLVLNPELGPPGSVTQATGSSFPPGATVRLRWSEGVTVAAAPVVVRADGTFSAPVPVLVQDTLGPRELRAAHAGVPAPLFREVKAGYLVVPGVLQPSDFQWRR</sequence>
<feature type="compositionally biased region" description="Basic and acidic residues" evidence="1">
    <location>
        <begin position="151"/>
        <end position="164"/>
    </location>
</feature>
<feature type="compositionally biased region" description="Gly residues" evidence="1">
    <location>
        <begin position="543"/>
        <end position="569"/>
    </location>
</feature>
<organism evidence="4 5">
    <name type="scientific">Streptomyces solicathayae</name>
    <dbReference type="NCBI Taxonomy" id="3081768"/>
    <lineage>
        <taxon>Bacteria</taxon>
        <taxon>Bacillati</taxon>
        <taxon>Actinomycetota</taxon>
        <taxon>Actinomycetes</taxon>
        <taxon>Kitasatosporales</taxon>
        <taxon>Streptomycetaceae</taxon>
        <taxon>Streptomyces</taxon>
    </lineage>
</organism>
<feature type="region of interest" description="Disordered" evidence="1">
    <location>
        <begin position="1082"/>
        <end position="1130"/>
    </location>
</feature>
<accession>A0ABZ0LQB5</accession>
<keyword evidence="2" id="KW-0732">Signal</keyword>
<dbReference type="InterPro" id="IPR001434">
    <property type="entry name" value="OmcB-like_DUF11"/>
</dbReference>
<feature type="domain" description="DUF11" evidence="3">
    <location>
        <begin position="755"/>
        <end position="871"/>
    </location>
</feature>
<feature type="signal peptide" evidence="2">
    <location>
        <begin position="1"/>
        <end position="21"/>
    </location>
</feature>
<feature type="region of interest" description="Disordered" evidence="1">
    <location>
        <begin position="526"/>
        <end position="596"/>
    </location>
</feature>
<dbReference type="PANTHER" id="PTHR35902:SF3">
    <property type="entry name" value="NPCBM-ASSOCIATED, NEW3 DOMAIN OF ALPHA-GALACTOSIDASE"/>
    <property type="match status" value="1"/>
</dbReference>
<dbReference type="Gene3D" id="2.60.40.10">
    <property type="entry name" value="Immunoglobulins"/>
    <property type="match status" value="4"/>
</dbReference>
<dbReference type="InterPro" id="IPR011659">
    <property type="entry name" value="WD40"/>
</dbReference>
<dbReference type="Proteomes" id="UP001301731">
    <property type="component" value="Chromosome"/>
</dbReference>
<dbReference type="SUPFAM" id="SSF82171">
    <property type="entry name" value="DPP6 N-terminal domain-like"/>
    <property type="match status" value="1"/>
</dbReference>
<feature type="region of interest" description="Disordered" evidence="1">
    <location>
        <begin position="146"/>
        <end position="170"/>
    </location>
</feature>
<feature type="chain" id="PRO_5045191136" description="DUF11 domain-containing protein" evidence="2">
    <location>
        <begin position="22"/>
        <end position="1336"/>
    </location>
</feature>
<feature type="region of interest" description="Disordered" evidence="1">
    <location>
        <begin position="730"/>
        <end position="754"/>
    </location>
</feature>
<feature type="compositionally biased region" description="Basic and acidic residues" evidence="1">
    <location>
        <begin position="531"/>
        <end position="540"/>
    </location>
</feature>
<dbReference type="RefSeq" id="WP_318102419.1">
    <property type="nucleotide sequence ID" value="NZ_CP137573.1"/>
</dbReference>
<reference evidence="4 5" key="1">
    <citation type="submission" date="2023-10" db="EMBL/GenBank/DDBJ databases">
        <title>The genome sequence of Streptomyces sp. HUAS YS2.</title>
        <authorList>
            <person name="Mo P."/>
        </authorList>
    </citation>
    <scope>NUCLEOTIDE SEQUENCE [LARGE SCALE GENOMIC DNA]</scope>
    <source>
        <strain evidence="4 5">HUAS YS2</strain>
    </source>
</reference>
<evidence type="ECO:0000313" key="5">
    <source>
        <dbReference type="Proteomes" id="UP001301731"/>
    </source>
</evidence>
<evidence type="ECO:0000259" key="3">
    <source>
        <dbReference type="Pfam" id="PF01345"/>
    </source>
</evidence>
<protein>
    <recommendedName>
        <fullName evidence="3">DUF11 domain-containing protein</fullName>
    </recommendedName>
</protein>